<feature type="region of interest" description="Disordered" evidence="1">
    <location>
        <begin position="45"/>
        <end position="64"/>
    </location>
</feature>
<evidence type="ECO:0000313" key="2">
    <source>
        <dbReference type="EMBL" id="ELU17041.1"/>
    </source>
</evidence>
<name>R7VK51_CAPTE</name>
<reference evidence="2 4" key="2">
    <citation type="journal article" date="2013" name="Nature">
        <title>Insights into bilaterian evolution from three spiralian genomes.</title>
        <authorList>
            <person name="Simakov O."/>
            <person name="Marletaz F."/>
            <person name="Cho S.J."/>
            <person name="Edsinger-Gonzales E."/>
            <person name="Havlak P."/>
            <person name="Hellsten U."/>
            <person name="Kuo D.H."/>
            <person name="Larsson T."/>
            <person name="Lv J."/>
            <person name="Arendt D."/>
            <person name="Savage R."/>
            <person name="Osoegawa K."/>
            <person name="de Jong P."/>
            <person name="Grimwood J."/>
            <person name="Chapman J.A."/>
            <person name="Shapiro H."/>
            <person name="Aerts A."/>
            <person name="Otillar R.P."/>
            <person name="Terry A.Y."/>
            <person name="Boore J.L."/>
            <person name="Grigoriev I.V."/>
            <person name="Lindberg D.R."/>
            <person name="Seaver E.C."/>
            <person name="Weisblat D.A."/>
            <person name="Putnam N.H."/>
            <person name="Rokhsar D.S."/>
        </authorList>
    </citation>
    <scope>NUCLEOTIDE SEQUENCE</scope>
    <source>
        <strain evidence="2 4">I ESC-2004</strain>
    </source>
</reference>
<dbReference type="EMBL" id="KB292747">
    <property type="protein sequence ID" value="ELU17041.1"/>
    <property type="molecule type" value="Genomic_DNA"/>
</dbReference>
<accession>R7VK51</accession>
<dbReference type="AlphaFoldDB" id="R7VK51"/>
<dbReference type="EnsemblMetazoa" id="CapteT197250">
    <property type="protein sequence ID" value="CapteP197250"/>
    <property type="gene ID" value="CapteG197250"/>
</dbReference>
<protein>
    <submittedName>
        <fullName evidence="2 3">Uncharacterized protein</fullName>
    </submittedName>
</protein>
<proteinExistence type="predicted"/>
<organism evidence="2">
    <name type="scientific">Capitella teleta</name>
    <name type="common">Polychaete worm</name>
    <dbReference type="NCBI Taxonomy" id="283909"/>
    <lineage>
        <taxon>Eukaryota</taxon>
        <taxon>Metazoa</taxon>
        <taxon>Spiralia</taxon>
        <taxon>Lophotrochozoa</taxon>
        <taxon>Annelida</taxon>
        <taxon>Polychaeta</taxon>
        <taxon>Sedentaria</taxon>
        <taxon>Scolecida</taxon>
        <taxon>Capitellidae</taxon>
        <taxon>Capitella</taxon>
    </lineage>
</organism>
<evidence type="ECO:0000256" key="1">
    <source>
        <dbReference type="SAM" id="MobiDB-lite"/>
    </source>
</evidence>
<dbReference type="EMBL" id="AMQN01017114">
    <property type="status" value="NOT_ANNOTATED_CDS"/>
    <property type="molecule type" value="Genomic_DNA"/>
</dbReference>
<reference evidence="3" key="3">
    <citation type="submission" date="2015-06" db="UniProtKB">
        <authorList>
            <consortium name="EnsemblMetazoa"/>
        </authorList>
    </citation>
    <scope>IDENTIFICATION</scope>
</reference>
<evidence type="ECO:0000313" key="4">
    <source>
        <dbReference type="Proteomes" id="UP000014760"/>
    </source>
</evidence>
<evidence type="ECO:0000313" key="3">
    <source>
        <dbReference type="EnsemblMetazoa" id="CapteP197250"/>
    </source>
</evidence>
<reference evidence="4" key="1">
    <citation type="submission" date="2012-12" db="EMBL/GenBank/DDBJ databases">
        <authorList>
            <person name="Hellsten U."/>
            <person name="Grimwood J."/>
            <person name="Chapman J.A."/>
            <person name="Shapiro H."/>
            <person name="Aerts A."/>
            <person name="Otillar R.P."/>
            <person name="Terry A.Y."/>
            <person name="Boore J.L."/>
            <person name="Simakov O."/>
            <person name="Marletaz F."/>
            <person name="Cho S.-J."/>
            <person name="Edsinger-Gonzales E."/>
            <person name="Havlak P."/>
            <person name="Kuo D.-H."/>
            <person name="Larsson T."/>
            <person name="Lv J."/>
            <person name="Arendt D."/>
            <person name="Savage R."/>
            <person name="Osoegawa K."/>
            <person name="de Jong P."/>
            <person name="Lindberg D.R."/>
            <person name="Seaver E.C."/>
            <person name="Weisblat D.A."/>
            <person name="Putnam N.H."/>
            <person name="Grigoriev I.V."/>
            <person name="Rokhsar D.S."/>
        </authorList>
    </citation>
    <scope>NUCLEOTIDE SEQUENCE</scope>
    <source>
        <strain evidence="4">I ESC-2004</strain>
    </source>
</reference>
<dbReference type="Proteomes" id="UP000014760">
    <property type="component" value="Unassembled WGS sequence"/>
</dbReference>
<gene>
    <name evidence="2" type="ORF">CAPTEDRAFT_197250</name>
</gene>
<dbReference type="OrthoDB" id="10029313at2759"/>
<sequence>MAPRRSILKPVLVIKHWRKGGVAQRSKIDLLAALLPGNVNTIKGPAEQTSPLTQSEGASSATWSSVEEDIRNRKDIVIKPADKGGAVVVWRKDLYITEVEEQLNNTNFYERETHNKTQENNKIVENTISLSSHKYSHEQCLVLDILILLMYVNW</sequence>
<feature type="compositionally biased region" description="Polar residues" evidence="1">
    <location>
        <begin position="47"/>
        <end position="64"/>
    </location>
</feature>
<dbReference type="HOGENOM" id="CLU_1705912_0_0_1"/>
<keyword evidence="4" id="KW-1185">Reference proteome</keyword>